<accession>A0A9W8GQU4</accession>
<reference evidence="2" key="1">
    <citation type="submission" date="2022-07" db="EMBL/GenBank/DDBJ databases">
        <title>Phylogenomic reconstructions and comparative analyses of Kickxellomycotina fungi.</title>
        <authorList>
            <person name="Reynolds N.K."/>
            <person name="Stajich J.E."/>
            <person name="Barry K."/>
            <person name="Grigoriev I.V."/>
            <person name="Crous P."/>
            <person name="Smith M.E."/>
        </authorList>
    </citation>
    <scope>NUCLEOTIDE SEQUENCE</scope>
    <source>
        <strain evidence="2">CBS 109367</strain>
    </source>
</reference>
<dbReference type="Proteomes" id="UP001151516">
    <property type="component" value="Unassembled WGS sequence"/>
</dbReference>
<sequence>MTEQQTKSAEKAPMTAKAKLPRKKIVVPAKSYRRSVRLSEKAHLNPKVAPLPVSKNTEPTTADIAKEFYSRLEDISKQLSLLAVGQPPPSSLPIAIPNAKPDNGKAQSEVVVGSVDSDRTLSGEPPLYPISNSREKEICQLLFAPILAVPKPKELRARLRSNLAARIPIHHYVYNLLKPVVDVDVLEGNFCIAEEVGNICPKLTPCVERALMINNINVGTESMQQHVLDAFLMGIIGTAQDHLVINIKIDRNAAESSMTLPQCRPDYLLTMNGQLVFKGEEKKGGGIRRIAQELTDKMIPGSVGKTGKLDYLLGYATSGSQVLFECIYGDHTMLECSSILDLMKLPDRVTMVIMLVNVVRVAHAQMLAKSE</sequence>
<proteinExistence type="predicted"/>
<feature type="region of interest" description="Disordered" evidence="1">
    <location>
        <begin position="1"/>
        <end position="23"/>
    </location>
</feature>
<organism evidence="2 3">
    <name type="scientific">Coemansia spiralis</name>
    <dbReference type="NCBI Taxonomy" id="417178"/>
    <lineage>
        <taxon>Eukaryota</taxon>
        <taxon>Fungi</taxon>
        <taxon>Fungi incertae sedis</taxon>
        <taxon>Zoopagomycota</taxon>
        <taxon>Kickxellomycotina</taxon>
        <taxon>Kickxellomycetes</taxon>
        <taxon>Kickxellales</taxon>
        <taxon>Kickxellaceae</taxon>
        <taxon>Coemansia</taxon>
    </lineage>
</organism>
<dbReference type="AlphaFoldDB" id="A0A9W8GQU4"/>
<evidence type="ECO:0000256" key="1">
    <source>
        <dbReference type="SAM" id="MobiDB-lite"/>
    </source>
</evidence>
<comment type="caution">
    <text evidence="2">The sequence shown here is derived from an EMBL/GenBank/DDBJ whole genome shotgun (WGS) entry which is preliminary data.</text>
</comment>
<name>A0A9W8GQU4_9FUNG</name>
<protein>
    <submittedName>
        <fullName evidence="2">Uncharacterized protein</fullName>
    </submittedName>
</protein>
<gene>
    <name evidence="2" type="ORF">IWW39_001137</name>
</gene>
<keyword evidence="3" id="KW-1185">Reference proteome</keyword>
<evidence type="ECO:0000313" key="3">
    <source>
        <dbReference type="Proteomes" id="UP001151516"/>
    </source>
</evidence>
<evidence type="ECO:0000313" key="2">
    <source>
        <dbReference type="EMBL" id="KAJ2689913.1"/>
    </source>
</evidence>
<dbReference type="OrthoDB" id="2438138at2759"/>
<dbReference type="EMBL" id="JANBTX010000018">
    <property type="protein sequence ID" value="KAJ2689913.1"/>
    <property type="molecule type" value="Genomic_DNA"/>
</dbReference>